<dbReference type="OrthoDB" id="179400at2"/>
<evidence type="ECO:0000313" key="4">
    <source>
        <dbReference type="Proteomes" id="UP000005710"/>
    </source>
</evidence>
<proteinExistence type="predicted"/>
<organism evidence="3 4">
    <name type="scientific">Thermaerobacter subterraneus DSM 13965</name>
    <dbReference type="NCBI Taxonomy" id="867903"/>
    <lineage>
        <taxon>Bacteria</taxon>
        <taxon>Bacillati</taxon>
        <taxon>Bacillota</taxon>
        <taxon>Clostridia</taxon>
        <taxon>Eubacteriales</taxon>
        <taxon>Clostridiales Family XVII. Incertae Sedis</taxon>
        <taxon>Thermaerobacter</taxon>
    </lineage>
</organism>
<dbReference type="PROSITE" id="PS51257">
    <property type="entry name" value="PROKAR_LIPOPROTEIN"/>
    <property type="match status" value="1"/>
</dbReference>
<evidence type="ECO:0000256" key="1">
    <source>
        <dbReference type="ARBA" id="ARBA00022729"/>
    </source>
</evidence>
<reference evidence="3" key="2">
    <citation type="submission" date="2012-10" db="EMBL/GenBank/DDBJ databases">
        <title>Improved high-quality draft of Thermaerobacter subterraneus C21, DSM 13965.</title>
        <authorList>
            <consortium name="DOE Joint Genome Institute"/>
            <person name="Eisen J."/>
            <person name="Huntemann M."/>
            <person name="Wei C.-L."/>
            <person name="Han J."/>
            <person name="Detter J.C."/>
            <person name="Han C."/>
            <person name="Tapia R."/>
            <person name="Chen A."/>
            <person name="Kyrpides N."/>
            <person name="Mavromatis K."/>
            <person name="Markowitz V."/>
            <person name="Szeto E."/>
            <person name="Ivanova N."/>
            <person name="Mikhailova N."/>
            <person name="Ovchinnikova G."/>
            <person name="Pagani I."/>
            <person name="Pati A."/>
            <person name="Goodwin L."/>
            <person name="Nordberg H.P."/>
            <person name="Cantor M.N."/>
            <person name="Hua S.X."/>
            <person name="Woyke T."/>
            <person name="Eisen J."/>
            <person name="Klenk H.-P."/>
        </authorList>
    </citation>
    <scope>NUCLEOTIDE SEQUENCE [LARGE SCALE GENOMIC DNA]</scope>
    <source>
        <strain evidence="3">DSM 13965</strain>
    </source>
</reference>
<protein>
    <submittedName>
        <fullName evidence="3">ABC-type Fe3+ transport system, periplasmic component</fullName>
    </submittedName>
</protein>
<reference evidence="3" key="1">
    <citation type="submission" date="2010-10" db="EMBL/GenBank/DDBJ databases">
        <authorList>
            <consortium name="US DOE Joint Genome Institute (JGI-PGF)"/>
            <person name="Lucas S."/>
            <person name="Copeland A."/>
            <person name="Lapidus A."/>
            <person name="Bruce D."/>
            <person name="Goodwin L."/>
            <person name="Pitluck S."/>
            <person name="Kyrpides N."/>
            <person name="Mavromatis K."/>
            <person name="Detter J.C."/>
            <person name="Han C."/>
            <person name="Land M."/>
            <person name="Hauser L."/>
            <person name="Markowitz V."/>
            <person name="Cheng J.-F."/>
            <person name="Hugenholtz P."/>
            <person name="Woyke T."/>
            <person name="Wu D."/>
            <person name="Pukall R."/>
            <person name="Wahrenburg C."/>
            <person name="Brambilla E."/>
            <person name="Klenk H.-P."/>
            <person name="Eisen J.A."/>
        </authorList>
    </citation>
    <scope>NUCLEOTIDE SEQUENCE [LARGE SCALE GENOMIC DNA]</scope>
    <source>
        <strain evidence="3">DSM 13965</strain>
    </source>
</reference>
<dbReference type="Gene3D" id="3.40.190.10">
    <property type="entry name" value="Periplasmic binding protein-like II"/>
    <property type="match status" value="2"/>
</dbReference>
<dbReference type="HOGENOM" id="CLU_026974_0_2_9"/>
<dbReference type="AlphaFoldDB" id="K6NZ16"/>
<evidence type="ECO:0000313" key="3">
    <source>
        <dbReference type="EMBL" id="EKP94100.1"/>
    </source>
</evidence>
<gene>
    <name evidence="3" type="ORF">ThesuDRAFT_01825</name>
</gene>
<dbReference type="EMBL" id="AENY02000003">
    <property type="protein sequence ID" value="EKP94100.1"/>
    <property type="molecule type" value="Genomic_DNA"/>
</dbReference>
<keyword evidence="1 2" id="KW-0732">Signal</keyword>
<keyword evidence="4" id="KW-1185">Reference proteome</keyword>
<evidence type="ECO:0000256" key="2">
    <source>
        <dbReference type="SAM" id="SignalP"/>
    </source>
</evidence>
<feature type="signal peptide" evidence="2">
    <location>
        <begin position="1"/>
        <end position="22"/>
    </location>
</feature>
<sequence>MRLWGKKAAAALVVAGTLALTACGGGGPAPAGEQGGAGSGGGEENKLVIYTARDKAVFEYVIPKFEEKYPEYKGNVQVVNMGAQEILERVRAEKSNPQADFWWGGTQQALDLAAQEGLLAPAPESVTAKVPAQYRHPEGLWVGEILLPEVIMYNTDALSPDQAPQDWDDLLKPEWKDKIIIRAVPASGTMRTIYSAMIYRQYKETGSVEAGYDWLRQLDANTKEYAADPTTLYLKLARQEGLVSLWNLQDILIQAETKDMPFGYVMPKSGAPILVDGVAIVKGARHPEAARKFMEFLFDESLRLELASNLFQIPTLEDLDPAQMPEWLAGLELKPMDLDWAMLAEKEQEWIQYWDQNIKGKGGQ</sequence>
<dbReference type="PIRSF" id="PIRSF002825">
    <property type="entry name" value="CfbpA"/>
    <property type="match status" value="1"/>
</dbReference>
<dbReference type="RefSeq" id="WP_006904103.1">
    <property type="nucleotide sequence ID" value="NZ_JH976535.1"/>
</dbReference>
<dbReference type="Proteomes" id="UP000005710">
    <property type="component" value="Unassembled WGS sequence"/>
</dbReference>
<dbReference type="SUPFAM" id="SSF53850">
    <property type="entry name" value="Periplasmic binding protein-like II"/>
    <property type="match status" value="1"/>
</dbReference>
<comment type="caution">
    <text evidence="3">The sequence shown here is derived from an EMBL/GenBank/DDBJ whole genome shotgun (WGS) entry which is preliminary data.</text>
</comment>
<name>K6NZ16_9FIRM</name>
<feature type="chain" id="PRO_5039552604" evidence="2">
    <location>
        <begin position="23"/>
        <end position="364"/>
    </location>
</feature>
<dbReference type="Pfam" id="PF13343">
    <property type="entry name" value="SBP_bac_6"/>
    <property type="match status" value="1"/>
</dbReference>
<dbReference type="PANTHER" id="PTHR30006">
    <property type="entry name" value="THIAMINE-BINDING PERIPLASMIC PROTEIN-RELATED"/>
    <property type="match status" value="1"/>
</dbReference>
<dbReference type="InterPro" id="IPR026045">
    <property type="entry name" value="Ferric-bd"/>
</dbReference>
<dbReference type="eggNOG" id="COG1840">
    <property type="taxonomic scope" value="Bacteria"/>
</dbReference>
<accession>K6NZ16</accession>
<dbReference type="STRING" id="867903.ThesuDRAFT_01825"/>